<dbReference type="NCBIfam" id="TIGR03696">
    <property type="entry name" value="Rhs_assc_core"/>
    <property type="match status" value="1"/>
</dbReference>
<dbReference type="GO" id="GO:0004519">
    <property type="term" value="F:endonuclease activity"/>
    <property type="evidence" value="ECO:0007669"/>
    <property type="project" value="InterPro"/>
</dbReference>
<evidence type="ECO:0000256" key="1">
    <source>
        <dbReference type="ARBA" id="ARBA00022737"/>
    </source>
</evidence>
<dbReference type="PANTHER" id="PTHR32305">
    <property type="match status" value="1"/>
</dbReference>
<evidence type="ECO:0008006" key="6">
    <source>
        <dbReference type="Google" id="ProtNLM"/>
    </source>
</evidence>
<accession>A0A7U9TKR5</accession>
<feature type="domain" description="Bacterial EndoU nuclease" evidence="2">
    <location>
        <begin position="369"/>
        <end position="441"/>
    </location>
</feature>
<dbReference type="AlphaFoldDB" id="A0A7U9TKR5"/>
<dbReference type="Gene3D" id="2.180.10.10">
    <property type="entry name" value="RHS repeat-associated core"/>
    <property type="match status" value="1"/>
</dbReference>
<dbReference type="InterPro" id="IPR022385">
    <property type="entry name" value="Rhs_assc_core"/>
</dbReference>
<evidence type="ECO:0000313" key="4">
    <source>
        <dbReference type="EMBL" id="BCR36599.1"/>
    </source>
</evidence>
<organism evidence="4 5">
    <name type="scientific">Mariniplasma anaerobium</name>
    <dbReference type="NCBI Taxonomy" id="2735436"/>
    <lineage>
        <taxon>Bacteria</taxon>
        <taxon>Bacillati</taxon>
        <taxon>Mycoplasmatota</taxon>
        <taxon>Mollicutes</taxon>
        <taxon>Acholeplasmatales</taxon>
        <taxon>Acholeplasmataceae</taxon>
        <taxon>Mariniplasma</taxon>
    </lineage>
</organism>
<dbReference type="Pfam" id="PF25023">
    <property type="entry name" value="TEN_YD-shell"/>
    <property type="match status" value="1"/>
</dbReference>
<dbReference type="PANTHER" id="PTHR32305:SF17">
    <property type="entry name" value="TRNA NUCLEASE WAPA"/>
    <property type="match status" value="1"/>
</dbReference>
<protein>
    <recommendedName>
        <fullName evidence="6">Bacterial EndoU nuclease domain-containing protein</fullName>
    </recommendedName>
</protein>
<dbReference type="InterPro" id="IPR029501">
    <property type="entry name" value="EndoU_bac"/>
</dbReference>
<dbReference type="RefSeq" id="WP_176239246.1">
    <property type="nucleotide sequence ID" value="NZ_AP024412.1"/>
</dbReference>
<evidence type="ECO:0000313" key="5">
    <source>
        <dbReference type="Proteomes" id="UP000620133"/>
    </source>
</evidence>
<evidence type="ECO:0000259" key="3">
    <source>
        <dbReference type="Pfam" id="PF25023"/>
    </source>
</evidence>
<gene>
    <name evidence="4" type="ORF">MPAN_014920</name>
</gene>
<dbReference type="InterPro" id="IPR056823">
    <property type="entry name" value="TEN-like_YD-shell"/>
</dbReference>
<proteinExistence type="predicted"/>
<dbReference type="InterPro" id="IPR050708">
    <property type="entry name" value="T6SS_VgrG/RHS"/>
</dbReference>
<feature type="domain" description="Teneurin-like YD-shell" evidence="3">
    <location>
        <begin position="135"/>
        <end position="264"/>
    </location>
</feature>
<name>A0A7U9TKR5_9MOLU</name>
<reference evidence="4" key="1">
    <citation type="submission" date="2021-01" db="EMBL/GenBank/DDBJ databases">
        <title>Draft genome sequence of Acholeplasmataceae bacterium strain Mahy22.</title>
        <authorList>
            <person name="Watanabe M."/>
            <person name="Kojima H."/>
            <person name="Fukui M."/>
        </authorList>
    </citation>
    <scope>NUCLEOTIDE SEQUENCE</scope>
    <source>
        <strain evidence="4">Mahy22</strain>
    </source>
</reference>
<dbReference type="EMBL" id="AP024412">
    <property type="protein sequence ID" value="BCR36599.1"/>
    <property type="molecule type" value="Genomic_DNA"/>
</dbReference>
<keyword evidence="1" id="KW-0677">Repeat</keyword>
<evidence type="ECO:0000259" key="2">
    <source>
        <dbReference type="Pfam" id="PF14436"/>
    </source>
</evidence>
<dbReference type="KEGG" id="manr:MPAN_014920"/>
<dbReference type="Proteomes" id="UP000620133">
    <property type="component" value="Chromosome"/>
</dbReference>
<keyword evidence="5" id="KW-1185">Reference proteome</keyword>
<dbReference type="Pfam" id="PF14436">
    <property type="entry name" value="EndoU_bacteria"/>
    <property type="match status" value="1"/>
</dbReference>
<sequence length="448" mass="49873">MYNFYDDYGNLTTQSYYNFAQGNNTLPTPLQTEVYDYDSTWKDKISSMVYTDAVDSSLSYTLTFTYDNSGNVIEIDNTRGTSYDKSFTWEGRSLISQTIGSMTSTYTYNQDGIRDSKTVGSVTTTYYLNGSLVLYETDGTNEIYYTYDVDGSLISMRYNGSEYFYMFDALGNVSYLIDSDGYTGVYYRYDAYGNITVQTSSALANANPYRYRGYRYDQESGLYYLRSRYYNPETGRFINADGMLKASNSVLGHNMFTYTENNPVMNVDPSGYCYLYTDDDGNTSESLYGCATGGGVGTPFGGGGTLGGGGSRFTGSLPVNDISQTGINSGMGNMISIYGPTNNWMTGTYINGNMMDSGLSHTIYGDSRGGGHLYPGVNGKTSFPKNWDHMEIQKAINSVVASPKSERIVQGPRIVYNGYYDNVYMRVVMGKNGRLITAYPISTRYEMN</sequence>